<dbReference type="RefSeq" id="WP_200504710.1">
    <property type="nucleotide sequence ID" value="NZ_JAEHFX010000001.1"/>
</dbReference>
<keyword evidence="3" id="KW-1185">Reference proteome</keyword>
<keyword evidence="1" id="KW-1133">Transmembrane helix</keyword>
<accession>A0ABS1BYD7</accession>
<dbReference type="EMBL" id="JAEHFX010000001">
    <property type="protein sequence ID" value="MBK0402120.1"/>
    <property type="molecule type" value="Genomic_DNA"/>
</dbReference>
<proteinExistence type="predicted"/>
<protein>
    <submittedName>
        <fullName evidence="2">Uncharacterized protein</fullName>
    </submittedName>
</protein>
<reference evidence="2 3" key="1">
    <citation type="submission" date="2020-12" db="EMBL/GenBank/DDBJ databases">
        <title>Bacterial novel species Adhaeribacter sp. BT258 isolated from soil.</title>
        <authorList>
            <person name="Jung H.-Y."/>
        </authorList>
    </citation>
    <scope>NUCLEOTIDE SEQUENCE [LARGE SCALE GENOMIC DNA]</scope>
    <source>
        <strain evidence="2 3">BT258</strain>
    </source>
</reference>
<sequence>MFAQKAIQLTNKTTGKKLKPITTGARVAYFLKPVNGKSQSKAITGILSEISTETLTVNGVTFNVNDLYSFGTKKKGSGFGSFLLSGFGTALVVGAISNQTQDPAPPCRNCHVVTTGEDKAMAGTVVLSGIGLGMNVLSINKIIKNSPRNLKKWDLEIIDPE</sequence>
<evidence type="ECO:0000313" key="2">
    <source>
        <dbReference type="EMBL" id="MBK0402120.1"/>
    </source>
</evidence>
<name>A0ABS1BYD7_9BACT</name>
<evidence type="ECO:0000256" key="1">
    <source>
        <dbReference type="SAM" id="Phobius"/>
    </source>
</evidence>
<comment type="caution">
    <text evidence="2">The sequence shown here is derived from an EMBL/GenBank/DDBJ whole genome shotgun (WGS) entry which is preliminary data.</text>
</comment>
<dbReference type="Proteomes" id="UP000644147">
    <property type="component" value="Unassembled WGS sequence"/>
</dbReference>
<keyword evidence="1" id="KW-0472">Membrane</keyword>
<feature type="transmembrane region" description="Helical" evidence="1">
    <location>
        <begin position="120"/>
        <end position="143"/>
    </location>
</feature>
<organism evidence="2 3">
    <name type="scientific">Adhaeribacter terrigena</name>
    <dbReference type="NCBI Taxonomy" id="2793070"/>
    <lineage>
        <taxon>Bacteria</taxon>
        <taxon>Pseudomonadati</taxon>
        <taxon>Bacteroidota</taxon>
        <taxon>Cytophagia</taxon>
        <taxon>Cytophagales</taxon>
        <taxon>Hymenobacteraceae</taxon>
        <taxon>Adhaeribacter</taxon>
    </lineage>
</organism>
<feature type="transmembrane region" description="Helical" evidence="1">
    <location>
        <begin position="79"/>
        <end position="100"/>
    </location>
</feature>
<keyword evidence="1" id="KW-0812">Transmembrane</keyword>
<gene>
    <name evidence="2" type="ORF">I5M27_03935</name>
</gene>
<evidence type="ECO:0000313" key="3">
    <source>
        <dbReference type="Proteomes" id="UP000644147"/>
    </source>
</evidence>